<dbReference type="InterPro" id="IPR012373">
    <property type="entry name" value="Ferrdict_sens_TM"/>
</dbReference>
<dbReference type="STRING" id="1346330.M472_12610"/>
<keyword evidence="1" id="KW-0812">Transmembrane</keyword>
<dbReference type="AlphaFoldDB" id="U2J3W1"/>
<evidence type="ECO:0000259" key="2">
    <source>
        <dbReference type="Pfam" id="PF04773"/>
    </source>
</evidence>
<feature type="domain" description="FecR protein" evidence="2">
    <location>
        <begin position="146"/>
        <end position="238"/>
    </location>
</feature>
<dbReference type="eggNOG" id="COG3712">
    <property type="taxonomic scope" value="Bacteria"/>
</dbReference>
<name>U2J3W1_9SPHI</name>
<organism evidence="4 5">
    <name type="scientific">Sphingobacterium paucimobilis HER1398</name>
    <dbReference type="NCBI Taxonomy" id="1346330"/>
    <lineage>
        <taxon>Bacteria</taxon>
        <taxon>Pseudomonadati</taxon>
        <taxon>Bacteroidota</taxon>
        <taxon>Sphingobacteriia</taxon>
        <taxon>Sphingobacteriales</taxon>
        <taxon>Sphingobacteriaceae</taxon>
        <taxon>Sphingobacterium</taxon>
    </lineage>
</organism>
<keyword evidence="1" id="KW-1133">Transmembrane helix</keyword>
<dbReference type="InterPro" id="IPR006860">
    <property type="entry name" value="FecR"/>
</dbReference>
<dbReference type="PATRIC" id="fig|1346330.5.peg.1772"/>
<gene>
    <name evidence="4" type="ORF">M472_12610</name>
</gene>
<evidence type="ECO:0008006" key="6">
    <source>
        <dbReference type="Google" id="ProtNLM"/>
    </source>
</evidence>
<evidence type="ECO:0000313" key="5">
    <source>
        <dbReference type="Proteomes" id="UP000016584"/>
    </source>
</evidence>
<keyword evidence="5" id="KW-1185">Reference proteome</keyword>
<dbReference type="Gene3D" id="2.60.120.1440">
    <property type="match status" value="1"/>
</dbReference>
<dbReference type="InterPro" id="IPR032508">
    <property type="entry name" value="FecR_C"/>
</dbReference>
<dbReference type="Pfam" id="PF04773">
    <property type="entry name" value="FecR"/>
    <property type="match status" value="1"/>
</dbReference>
<reference evidence="4 5" key="1">
    <citation type="journal article" date="2013" name="Genome Announc.">
        <title>The Draft Genome Sequence of Sphingomonas paucimobilis Strain HER1398 (Proteobacteria), Host to the Giant PAU Phage, Indicates That It Is a Member of the Genus Sphingobacterium (Bacteroidetes).</title>
        <authorList>
            <person name="White R.A.III."/>
            <person name="Suttle C.A."/>
        </authorList>
    </citation>
    <scope>NUCLEOTIDE SEQUENCE [LARGE SCALE GENOMIC DNA]</scope>
    <source>
        <strain evidence="4 5">HER1398</strain>
    </source>
</reference>
<sequence>MDNPRKEELLNKQVEQHISDEERSELDRILQTEWLLADPQPDKNWKHLYQSYIRPRSIRKISTRWVAAAAILLIGGFTYLVLNLHDNQEHLHHSQHSLTHIVGGNEAVTLSVNAKKTGNLSDQSIEDIINTLPKEHNTGSLNQLSVNTHNSNTYNFTLPDGSKIWLNANSEVTFPEHFNSNERRILIKGEVYLDVVKNNTPFVVVAEGTETKVLGTTFNLKTNNLRKQVDATLFTGKIQLTTASQELDLFPGEAARASLTGLSKYTPNLKKVIAWKNNQFYFDNENIAQILSELSEWYQVKFEIQDNSLSQRKYSGAIDRNLPLKEALDILNFGTSYTLHITDTNTIIVTKKK</sequence>
<evidence type="ECO:0000313" key="4">
    <source>
        <dbReference type="EMBL" id="ERJ59614.1"/>
    </source>
</evidence>
<comment type="caution">
    <text evidence="4">The sequence shown here is derived from an EMBL/GenBank/DDBJ whole genome shotgun (WGS) entry which is preliminary data.</text>
</comment>
<evidence type="ECO:0000256" key="1">
    <source>
        <dbReference type="SAM" id="Phobius"/>
    </source>
</evidence>
<protein>
    <recommendedName>
        <fullName evidence="6">FecR protein domain-containing protein</fullName>
    </recommendedName>
</protein>
<dbReference type="Gene3D" id="3.55.50.30">
    <property type="match status" value="1"/>
</dbReference>
<dbReference type="OrthoDB" id="1097132at2"/>
<proteinExistence type="predicted"/>
<dbReference type="PANTHER" id="PTHR30273">
    <property type="entry name" value="PERIPLASMIC SIGNAL SENSOR AND SIGMA FACTOR ACTIVATOR FECR-RELATED"/>
    <property type="match status" value="1"/>
</dbReference>
<feature type="domain" description="Protein FecR C-terminal" evidence="3">
    <location>
        <begin position="279"/>
        <end position="348"/>
    </location>
</feature>
<keyword evidence="1" id="KW-0472">Membrane</keyword>
<accession>U2J3W1</accession>
<dbReference type="EMBL" id="ATDL01000014">
    <property type="protein sequence ID" value="ERJ59614.1"/>
    <property type="molecule type" value="Genomic_DNA"/>
</dbReference>
<dbReference type="Pfam" id="PF16344">
    <property type="entry name" value="FecR_C"/>
    <property type="match status" value="1"/>
</dbReference>
<dbReference type="Proteomes" id="UP000016584">
    <property type="component" value="Unassembled WGS sequence"/>
</dbReference>
<feature type="transmembrane region" description="Helical" evidence="1">
    <location>
        <begin position="65"/>
        <end position="82"/>
    </location>
</feature>
<dbReference type="PANTHER" id="PTHR30273:SF2">
    <property type="entry name" value="PROTEIN FECR"/>
    <property type="match status" value="1"/>
</dbReference>
<dbReference type="RefSeq" id="WP_021069947.1">
    <property type="nucleotide sequence ID" value="NZ_ATDL01000014.1"/>
</dbReference>
<evidence type="ECO:0000259" key="3">
    <source>
        <dbReference type="Pfam" id="PF16344"/>
    </source>
</evidence>
<dbReference type="GO" id="GO:0016989">
    <property type="term" value="F:sigma factor antagonist activity"/>
    <property type="evidence" value="ECO:0007669"/>
    <property type="project" value="TreeGrafter"/>
</dbReference>